<keyword evidence="1" id="KW-1133">Transmembrane helix</keyword>
<keyword evidence="1" id="KW-0472">Membrane</keyword>
<gene>
    <name evidence="4" type="ORF">M3N64_06885</name>
</gene>
<reference evidence="4 5" key="1">
    <citation type="submission" date="2022-05" db="EMBL/GenBank/DDBJ databases">
        <title>Sporolactobacillus sp nov CPB3-1, isolated from tree bark (Mangifera indica L.).</title>
        <authorList>
            <person name="Phuengjayaem S."/>
            <person name="Tanasupawat S."/>
        </authorList>
    </citation>
    <scope>NUCLEOTIDE SEQUENCE [LARGE SCALE GENOMIC DNA]</scope>
    <source>
        <strain evidence="4 5">CPB3-1</strain>
    </source>
</reference>
<feature type="domain" description="DUF5808" evidence="3">
    <location>
        <begin position="307"/>
        <end position="331"/>
    </location>
</feature>
<feature type="transmembrane region" description="Helical" evidence="1">
    <location>
        <begin position="79"/>
        <end position="101"/>
    </location>
</feature>
<feature type="transmembrane region" description="Helical" evidence="1">
    <location>
        <begin position="6"/>
        <end position="23"/>
    </location>
</feature>
<name>A0ABT0MAI4_9BACL</name>
<proteinExistence type="predicted"/>
<feature type="transmembrane region" description="Helical" evidence="1">
    <location>
        <begin position="139"/>
        <end position="163"/>
    </location>
</feature>
<organism evidence="4 5">
    <name type="scientific">Sporolactobacillus mangiferae</name>
    <dbReference type="NCBI Taxonomy" id="2940498"/>
    <lineage>
        <taxon>Bacteria</taxon>
        <taxon>Bacillati</taxon>
        <taxon>Bacillota</taxon>
        <taxon>Bacilli</taxon>
        <taxon>Bacillales</taxon>
        <taxon>Sporolactobacillaceae</taxon>
        <taxon>Sporolactobacillus</taxon>
    </lineage>
</organism>
<evidence type="ECO:0000256" key="1">
    <source>
        <dbReference type="SAM" id="Phobius"/>
    </source>
</evidence>
<evidence type="ECO:0000313" key="4">
    <source>
        <dbReference type="EMBL" id="MCL1631673.1"/>
    </source>
</evidence>
<feature type="transmembrane region" description="Helical" evidence="1">
    <location>
        <begin position="230"/>
        <end position="251"/>
    </location>
</feature>
<accession>A0ABT0MAI4</accession>
<feature type="transmembrane region" description="Helical" evidence="1">
    <location>
        <begin position="183"/>
        <end position="204"/>
    </location>
</feature>
<keyword evidence="1" id="KW-0812">Transmembrane</keyword>
<dbReference type="PANTHER" id="PTHR37810">
    <property type="entry name" value="IMMUNITY PROTEIN SDPI"/>
    <property type="match status" value="1"/>
</dbReference>
<evidence type="ECO:0000259" key="2">
    <source>
        <dbReference type="Pfam" id="PF07853"/>
    </source>
</evidence>
<feature type="transmembrane region" description="Helical" evidence="1">
    <location>
        <begin position="52"/>
        <end position="73"/>
    </location>
</feature>
<dbReference type="PANTHER" id="PTHR37810:SF9">
    <property type="entry name" value="MEMBRANE PROTEIN"/>
    <property type="match status" value="1"/>
</dbReference>
<feature type="domain" description="DUF1648" evidence="2">
    <location>
        <begin position="148"/>
        <end position="193"/>
    </location>
</feature>
<evidence type="ECO:0000259" key="3">
    <source>
        <dbReference type="Pfam" id="PF19124"/>
    </source>
</evidence>
<protein>
    <submittedName>
        <fullName evidence="4">DUF1648 domain-containing protein</fullName>
    </submittedName>
</protein>
<dbReference type="Pfam" id="PF07853">
    <property type="entry name" value="DUF1648"/>
    <property type="match status" value="1"/>
</dbReference>
<dbReference type="InterPro" id="IPR043831">
    <property type="entry name" value="DUF5808"/>
</dbReference>
<comment type="caution">
    <text evidence="4">The sequence shown here is derived from an EMBL/GenBank/DDBJ whole genome shotgun (WGS) entry which is preliminary data.</text>
</comment>
<dbReference type="EMBL" id="JAMAST010000005">
    <property type="protein sequence ID" value="MCL1631673.1"/>
    <property type="molecule type" value="Genomic_DNA"/>
</dbReference>
<dbReference type="Pfam" id="PF19124">
    <property type="entry name" value="DUF5808"/>
    <property type="match status" value="1"/>
</dbReference>
<dbReference type="RefSeq" id="WP_249100119.1">
    <property type="nucleotide sequence ID" value="NZ_JAMAST010000005.1"/>
</dbReference>
<feature type="transmembrane region" description="Helical" evidence="1">
    <location>
        <begin position="257"/>
        <end position="278"/>
    </location>
</feature>
<evidence type="ECO:0000313" key="5">
    <source>
        <dbReference type="Proteomes" id="UP001203004"/>
    </source>
</evidence>
<sequence length="348" mass="39603">MNVIVSMGTFIFIAVLFIAQPWFSRKNVLFGVVFADDAVTRNKSAWLIKRRYLAEASGCAALLLFTDLLFFFMMKNETFLTSVYTFTIVALVFIETLLFILANRRTVRLKKTMQPDPGLSANKMIVELGKSDHETVLSVYWLFILLPIFLATVAVTVLGYRYMPDMIPTHFGIYGPDRWAPKSWTVVFTPVLLELALCTVILFIRRAPASVKGNPNAAPGYVRYRKMMSLLMLGFALLTELIFLLTVIRFLTPIPQLWLTIVLLANIGLIIALFIFYVRFARNRKGTGPILDDDTKWIFGLFYFNRSDPSIFIEKRVGIGYTINMARPSAWIILLALIVISIAAVWNH</sequence>
<keyword evidence="5" id="KW-1185">Reference proteome</keyword>
<dbReference type="InterPro" id="IPR012867">
    <property type="entry name" value="DUF1648"/>
</dbReference>
<dbReference type="Proteomes" id="UP001203004">
    <property type="component" value="Unassembled WGS sequence"/>
</dbReference>
<feature type="transmembrane region" description="Helical" evidence="1">
    <location>
        <begin position="329"/>
        <end position="346"/>
    </location>
</feature>